<dbReference type="PANTHER" id="PTHR13510:SF44">
    <property type="entry name" value="RABENOSYN-5"/>
    <property type="match status" value="1"/>
</dbReference>
<organism evidence="1 2">
    <name type="scientific">Phytophthora lilii</name>
    <dbReference type="NCBI Taxonomy" id="2077276"/>
    <lineage>
        <taxon>Eukaryota</taxon>
        <taxon>Sar</taxon>
        <taxon>Stramenopiles</taxon>
        <taxon>Oomycota</taxon>
        <taxon>Peronosporomycetes</taxon>
        <taxon>Peronosporales</taxon>
        <taxon>Peronosporaceae</taxon>
        <taxon>Phytophthora</taxon>
    </lineage>
</organism>
<evidence type="ECO:0000313" key="1">
    <source>
        <dbReference type="EMBL" id="GMF20564.1"/>
    </source>
</evidence>
<keyword evidence="2" id="KW-1185">Reference proteome</keyword>
<evidence type="ECO:0000313" key="2">
    <source>
        <dbReference type="Proteomes" id="UP001165083"/>
    </source>
</evidence>
<sequence length="192" mass="21194">MKDRFTVNPFSELSLTAADKESLIGLANDYIMSSLKNKKLKIYSIRPESLNLATPDEATGAGLPTIQCVGTKEGKLDDLMFGIISEDLETMRMKVSYVNGFSAAAVLDGVVMSTIEDPFQSLVVKWMELDILLKSTGLIKNRDYIYLEGIGIVKNSAGERLGYSLLHSVNLLQTHDLPGRVRGNISFFFIAH</sequence>
<dbReference type="Proteomes" id="UP001165083">
    <property type="component" value="Unassembled WGS sequence"/>
</dbReference>
<name>A0A9W6TV96_9STRA</name>
<gene>
    <name evidence="1" type="ORF">Plil01_000800000</name>
</gene>
<dbReference type="InterPro" id="IPR052727">
    <property type="entry name" value="Rab4/Rab5_effector"/>
</dbReference>
<protein>
    <submittedName>
        <fullName evidence="1">Unnamed protein product</fullName>
    </submittedName>
</protein>
<accession>A0A9W6TV96</accession>
<dbReference type="EMBL" id="BSXW01000380">
    <property type="protein sequence ID" value="GMF20564.1"/>
    <property type="molecule type" value="Genomic_DNA"/>
</dbReference>
<dbReference type="PANTHER" id="PTHR13510">
    <property type="entry name" value="FYVE-FINGER-CONTAINING RAB5 EFFECTOR PROTEIN RABENOSYN-5-RELATED"/>
    <property type="match status" value="1"/>
</dbReference>
<comment type="caution">
    <text evidence="1">The sequence shown here is derived from an EMBL/GenBank/DDBJ whole genome shotgun (WGS) entry which is preliminary data.</text>
</comment>
<proteinExistence type="predicted"/>
<dbReference type="AlphaFoldDB" id="A0A9W6TV96"/>
<reference evidence="1" key="1">
    <citation type="submission" date="2023-04" db="EMBL/GenBank/DDBJ databases">
        <title>Phytophthora lilii NBRC 32176.</title>
        <authorList>
            <person name="Ichikawa N."/>
            <person name="Sato H."/>
            <person name="Tonouchi N."/>
        </authorList>
    </citation>
    <scope>NUCLEOTIDE SEQUENCE</scope>
    <source>
        <strain evidence="1">NBRC 32176</strain>
    </source>
</reference>
<dbReference type="OrthoDB" id="91423at2759"/>